<dbReference type="PANTHER" id="PTHR42951:SF4">
    <property type="entry name" value="ACYL-COENZYME A THIOESTERASE MBLAC2"/>
    <property type="match status" value="1"/>
</dbReference>
<keyword evidence="16" id="KW-1185">Reference proteome</keyword>
<dbReference type="InterPro" id="IPR001018">
    <property type="entry name" value="Beta-lactamase_class-B_CS"/>
</dbReference>
<dbReference type="GO" id="GO:0017001">
    <property type="term" value="P:antibiotic catabolic process"/>
    <property type="evidence" value="ECO:0007669"/>
    <property type="project" value="InterPro"/>
</dbReference>
<reference evidence="16" key="1">
    <citation type="submission" date="2018-09" db="EMBL/GenBank/DDBJ databases">
        <title>Chryseolinea sp. KIS68-18 isolated from soil.</title>
        <authorList>
            <person name="Weon H.-Y."/>
            <person name="Kwon S.-W."/>
            <person name="Lee S.A."/>
        </authorList>
    </citation>
    <scope>NUCLEOTIDE SEQUENCE [LARGE SCALE GENOMIC DNA]</scope>
    <source>
        <strain evidence="16">KIS68-18</strain>
    </source>
</reference>
<proteinExistence type="inferred from homology"/>
<comment type="cofactor">
    <cofactor evidence="2">
        <name>Zn(2+)</name>
        <dbReference type="ChEBI" id="CHEBI:29105"/>
    </cofactor>
</comment>
<evidence type="ECO:0000256" key="5">
    <source>
        <dbReference type="ARBA" id="ARBA00011245"/>
    </source>
</evidence>
<dbReference type="Proteomes" id="UP000266183">
    <property type="component" value="Chromosome"/>
</dbReference>
<dbReference type="SUPFAM" id="SSF56281">
    <property type="entry name" value="Metallo-hydrolase/oxidoreductase"/>
    <property type="match status" value="1"/>
</dbReference>
<dbReference type="OrthoDB" id="9769598at2"/>
<evidence type="ECO:0000256" key="12">
    <source>
        <dbReference type="ARBA" id="ARBA00023251"/>
    </source>
</evidence>
<keyword evidence="7" id="KW-0479">Metal-binding</keyword>
<evidence type="ECO:0000313" key="15">
    <source>
        <dbReference type="EMBL" id="AYB31374.1"/>
    </source>
</evidence>
<keyword evidence="11" id="KW-0862">Zinc</keyword>
<dbReference type="AlphaFoldDB" id="A0A385SK81"/>
<comment type="similarity">
    <text evidence="4">Belongs to the metallo-beta-lactamase superfamily. Class-B beta-lactamase family.</text>
</comment>
<dbReference type="GO" id="GO:0008270">
    <property type="term" value="F:zinc ion binding"/>
    <property type="evidence" value="ECO:0007669"/>
    <property type="project" value="InterPro"/>
</dbReference>
<evidence type="ECO:0000256" key="9">
    <source>
        <dbReference type="ARBA" id="ARBA00022764"/>
    </source>
</evidence>
<feature type="chain" id="PRO_5017260811" description="beta-lactamase" evidence="13">
    <location>
        <begin position="21"/>
        <end position="301"/>
    </location>
</feature>
<dbReference type="Pfam" id="PF00753">
    <property type="entry name" value="Lactamase_B"/>
    <property type="match status" value="1"/>
</dbReference>
<keyword evidence="10 15" id="KW-0378">Hydrolase</keyword>
<dbReference type="InterPro" id="IPR050855">
    <property type="entry name" value="NDM-1-like"/>
</dbReference>
<dbReference type="KEGG" id="chk:D4L85_12650"/>
<evidence type="ECO:0000256" key="1">
    <source>
        <dbReference type="ARBA" id="ARBA00001526"/>
    </source>
</evidence>
<dbReference type="GO" id="GO:0046677">
    <property type="term" value="P:response to antibiotic"/>
    <property type="evidence" value="ECO:0007669"/>
    <property type="project" value="UniProtKB-KW"/>
</dbReference>
<dbReference type="InterPro" id="IPR036866">
    <property type="entry name" value="RibonucZ/Hydroxyglut_hydro"/>
</dbReference>
<evidence type="ECO:0000259" key="14">
    <source>
        <dbReference type="SMART" id="SM00849"/>
    </source>
</evidence>
<dbReference type="GO" id="GO:0042597">
    <property type="term" value="C:periplasmic space"/>
    <property type="evidence" value="ECO:0007669"/>
    <property type="project" value="UniProtKB-SubCell"/>
</dbReference>
<comment type="subcellular location">
    <subcellularLocation>
        <location evidence="3">Periplasm</location>
    </subcellularLocation>
</comment>
<evidence type="ECO:0000256" key="2">
    <source>
        <dbReference type="ARBA" id="ARBA00001947"/>
    </source>
</evidence>
<name>A0A385SK81_9BACT</name>
<evidence type="ECO:0000256" key="11">
    <source>
        <dbReference type="ARBA" id="ARBA00022833"/>
    </source>
</evidence>
<evidence type="ECO:0000256" key="3">
    <source>
        <dbReference type="ARBA" id="ARBA00004418"/>
    </source>
</evidence>
<evidence type="ECO:0000256" key="7">
    <source>
        <dbReference type="ARBA" id="ARBA00022723"/>
    </source>
</evidence>
<evidence type="ECO:0000256" key="4">
    <source>
        <dbReference type="ARBA" id="ARBA00005250"/>
    </source>
</evidence>
<evidence type="ECO:0000313" key="16">
    <source>
        <dbReference type="Proteomes" id="UP000266183"/>
    </source>
</evidence>
<dbReference type="PANTHER" id="PTHR42951">
    <property type="entry name" value="METALLO-BETA-LACTAMASE DOMAIN-CONTAINING"/>
    <property type="match status" value="1"/>
</dbReference>
<feature type="signal peptide" evidence="13">
    <location>
        <begin position="1"/>
        <end position="20"/>
    </location>
</feature>
<accession>A0A385SK81</accession>
<keyword evidence="9" id="KW-0574">Periplasm</keyword>
<dbReference type="GO" id="GO:0008800">
    <property type="term" value="F:beta-lactamase activity"/>
    <property type="evidence" value="ECO:0007669"/>
    <property type="project" value="UniProtKB-EC"/>
</dbReference>
<dbReference type="PROSITE" id="PS00743">
    <property type="entry name" value="BETA_LACTAMASE_B_1"/>
    <property type="match status" value="1"/>
</dbReference>
<evidence type="ECO:0000256" key="8">
    <source>
        <dbReference type="ARBA" id="ARBA00022729"/>
    </source>
</evidence>
<keyword evidence="8 13" id="KW-0732">Signal</keyword>
<comment type="catalytic activity">
    <reaction evidence="1">
        <text>a beta-lactam + H2O = a substituted beta-amino acid</text>
        <dbReference type="Rhea" id="RHEA:20401"/>
        <dbReference type="ChEBI" id="CHEBI:15377"/>
        <dbReference type="ChEBI" id="CHEBI:35627"/>
        <dbReference type="ChEBI" id="CHEBI:140347"/>
        <dbReference type="EC" id="3.5.2.6"/>
    </reaction>
</comment>
<feature type="domain" description="Metallo-beta-lactamase" evidence="14">
    <location>
        <begin position="46"/>
        <end position="228"/>
    </location>
</feature>
<protein>
    <recommendedName>
        <fullName evidence="6">beta-lactamase</fullName>
        <ecNumber evidence="6">3.5.2.6</ecNumber>
    </recommendedName>
</protein>
<evidence type="ECO:0000256" key="6">
    <source>
        <dbReference type="ARBA" id="ARBA00012865"/>
    </source>
</evidence>
<gene>
    <name evidence="15" type="ORF">D4L85_12650</name>
</gene>
<dbReference type="EMBL" id="CP032382">
    <property type="protein sequence ID" value="AYB31374.1"/>
    <property type="molecule type" value="Genomic_DNA"/>
</dbReference>
<keyword evidence="12" id="KW-0046">Antibiotic resistance</keyword>
<evidence type="ECO:0000256" key="13">
    <source>
        <dbReference type="SAM" id="SignalP"/>
    </source>
</evidence>
<dbReference type="RefSeq" id="WP_119754646.1">
    <property type="nucleotide sequence ID" value="NZ_CP032382.1"/>
</dbReference>
<evidence type="ECO:0000256" key="10">
    <source>
        <dbReference type="ARBA" id="ARBA00022801"/>
    </source>
</evidence>
<dbReference type="CDD" id="cd16282">
    <property type="entry name" value="metallo-hydrolase-like_MBL-fold"/>
    <property type="match status" value="1"/>
</dbReference>
<dbReference type="SMART" id="SM00849">
    <property type="entry name" value="Lactamase_B"/>
    <property type="match status" value="1"/>
</dbReference>
<dbReference type="EC" id="3.5.2.6" evidence="6"/>
<sequence length="301" mass="33131">MKRTLLTLFFAMATTAAILAQQPNYDTVRIRPVLVSNNLYMLKGSGGNIGVLIGNDGTLMIDDQFAPLSNKINGAIKTLSPGEIKFLINTHIHGDHTGGNDNFKKMGITILAQDQVRERMTRETVNRMNEKVPPREKDALPDITFADKLNLHINNEDIELIHFDPGHTDGDVIVHFKKANVYHMGDMFVTYGYPFIDVSSGGSVNGMIAALDKVLALMDDNAKVIPGHGEVSTKADVKVFRDRLADIRDQVAAALKKGKKKEDLASLGITDKYDAEWGKGFLKGKDFVMLVADNIAIPPKK</sequence>
<organism evidence="15 16">
    <name type="scientific">Chryseolinea soli</name>
    <dbReference type="NCBI Taxonomy" id="2321403"/>
    <lineage>
        <taxon>Bacteria</taxon>
        <taxon>Pseudomonadati</taxon>
        <taxon>Bacteroidota</taxon>
        <taxon>Cytophagia</taxon>
        <taxon>Cytophagales</taxon>
        <taxon>Fulvivirgaceae</taxon>
        <taxon>Chryseolinea</taxon>
    </lineage>
</organism>
<dbReference type="Gene3D" id="3.60.15.10">
    <property type="entry name" value="Ribonuclease Z/Hydroxyacylglutathione hydrolase-like"/>
    <property type="match status" value="1"/>
</dbReference>
<dbReference type="InterPro" id="IPR001279">
    <property type="entry name" value="Metallo-B-lactamas"/>
</dbReference>
<comment type="subunit">
    <text evidence="5">Monomer.</text>
</comment>